<name>A0ABS8Y7R4_DATST</name>
<gene>
    <name evidence="1" type="ORF">HAX54_024012</name>
</gene>
<protein>
    <submittedName>
        <fullName evidence="1">Uncharacterized protein</fullName>
    </submittedName>
</protein>
<dbReference type="Proteomes" id="UP000823775">
    <property type="component" value="Unassembled WGS sequence"/>
</dbReference>
<reference evidence="1 2" key="1">
    <citation type="journal article" date="2021" name="BMC Genomics">
        <title>Datura genome reveals duplications of psychoactive alkaloid biosynthetic genes and high mutation rate following tissue culture.</title>
        <authorList>
            <person name="Rajewski A."/>
            <person name="Carter-House D."/>
            <person name="Stajich J."/>
            <person name="Litt A."/>
        </authorList>
    </citation>
    <scope>NUCLEOTIDE SEQUENCE [LARGE SCALE GENOMIC DNA]</scope>
    <source>
        <strain evidence="1">AR-01</strain>
    </source>
</reference>
<organism evidence="1 2">
    <name type="scientific">Datura stramonium</name>
    <name type="common">Jimsonweed</name>
    <name type="synonym">Common thornapple</name>
    <dbReference type="NCBI Taxonomy" id="4076"/>
    <lineage>
        <taxon>Eukaryota</taxon>
        <taxon>Viridiplantae</taxon>
        <taxon>Streptophyta</taxon>
        <taxon>Embryophyta</taxon>
        <taxon>Tracheophyta</taxon>
        <taxon>Spermatophyta</taxon>
        <taxon>Magnoliopsida</taxon>
        <taxon>eudicotyledons</taxon>
        <taxon>Gunneridae</taxon>
        <taxon>Pentapetalae</taxon>
        <taxon>asterids</taxon>
        <taxon>lamiids</taxon>
        <taxon>Solanales</taxon>
        <taxon>Solanaceae</taxon>
        <taxon>Solanoideae</taxon>
        <taxon>Datureae</taxon>
        <taxon>Datura</taxon>
    </lineage>
</organism>
<proteinExistence type="predicted"/>
<evidence type="ECO:0000313" key="1">
    <source>
        <dbReference type="EMBL" id="MCE5166680.1"/>
    </source>
</evidence>
<feature type="non-terminal residue" evidence="1">
    <location>
        <position position="60"/>
    </location>
</feature>
<accession>A0ABS8Y7R4</accession>
<dbReference type="EMBL" id="JACEIK010029160">
    <property type="protein sequence ID" value="MCE5166680.1"/>
    <property type="molecule type" value="Genomic_DNA"/>
</dbReference>
<comment type="caution">
    <text evidence="1">The sequence shown here is derived from an EMBL/GenBank/DDBJ whole genome shotgun (WGS) entry which is preliminary data.</text>
</comment>
<keyword evidence="2" id="KW-1185">Reference proteome</keyword>
<sequence length="60" mass="6925">MKHRDVVLAPLPQLDIDHPQSLYPSRDIHLKQYLKKVSQPVLYLYIIPPHPQKGVQAAVM</sequence>
<evidence type="ECO:0000313" key="2">
    <source>
        <dbReference type="Proteomes" id="UP000823775"/>
    </source>
</evidence>